<dbReference type="InterPro" id="IPR005025">
    <property type="entry name" value="FMN_Rdtase-like_dom"/>
</dbReference>
<dbReference type="EMBL" id="JACHEN010000012">
    <property type="protein sequence ID" value="MBB6216099.1"/>
    <property type="molecule type" value="Genomic_DNA"/>
</dbReference>
<comment type="caution">
    <text evidence="4">The sequence shown here is derived from an EMBL/GenBank/DDBJ whole genome shotgun (WGS) entry which is preliminary data.</text>
</comment>
<gene>
    <name evidence="4" type="ORF">HNQ80_002198</name>
</gene>
<keyword evidence="1" id="KW-0285">Flavoprotein</keyword>
<protein>
    <submittedName>
        <fullName evidence="4">Putative NADPH-quinone reductase</fullName>
    </submittedName>
</protein>
<dbReference type="Gene3D" id="3.40.50.360">
    <property type="match status" value="1"/>
</dbReference>
<organism evidence="4 5">
    <name type="scientific">Anaerosolibacter carboniphilus</name>
    <dbReference type="NCBI Taxonomy" id="1417629"/>
    <lineage>
        <taxon>Bacteria</taxon>
        <taxon>Bacillati</taxon>
        <taxon>Bacillota</taxon>
        <taxon>Clostridia</taxon>
        <taxon>Peptostreptococcales</taxon>
        <taxon>Thermotaleaceae</taxon>
        <taxon>Anaerosolibacter</taxon>
    </lineage>
</organism>
<dbReference type="InterPro" id="IPR029039">
    <property type="entry name" value="Flavoprotein-like_sf"/>
</dbReference>
<sequence>MKIVVINGSPKGKDSNTNIMVRSFLKGAQEAGAETINIFLAEKEIEHCKGCHTCWVRGPGQCVIHDDMLGIISQMGGANIICFASPVYFENIAGMLKMFMDRMTMIGGPGSQASPREDQQHMEPARVEGPKLMMISSCGHADRSEFDVTSLWIHRVAEKMHMELAGEIYATQSKILTNPPDQLRSAVSSYLQLLETAGKEIATSMKLSAITEKKLEQGLISI</sequence>
<evidence type="ECO:0000256" key="2">
    <source>
        <dbReference type="ARBA" id="ARBA00022643"/>
    </source>
</evidence>
<dbReference type="AlphaFoldDB" id="A0A841L140"/>
<evidence type="ECO:0000256" key="1">
    <source>
        <dbReference type="ARBA" id="ARBA00022630"/>
    </source>
</evidence>
<accession>A0A841L140</accession>
<dbReference type="SUPFAM" id="SSF52218">
    <property type="entry name" value="Flavoproteins"/>
    <property type="match status" value="1"/>
</dbReference>
<name>A0A841L140_9FIRM</name>
<proteinExistence type="predicted"/>
<dbReference type="InterPro" id="IPR051796">
    <property type="entry name" value="ISF_SsuE-like"/>
</dbReference>
<evidence type="ECO:0000313" key="4">
    <source>
        <dbReference type="EMBL" id="MBB6216099.1"/>
    </source>
</evidence>
<evidence type="ECO:0000259" key="3">
    <source>
        <dbReference type="Pfam" id="PF03358"/>
    </source>
</evidence>
<dbReference type="PANTHER" id="PTHR43278">
    <property type="entry name" value="NAD(P)H-DEPENDENT FMN-CONTAINING OXIDOREDUCTASE YWQN-RELATED"/>
    <property type="match status" value="1"/>
</dbReference>
<dbReference type="Pfam" id="PF03358">
    <property type="entry name" value="FMN_red"/>
    <property type="match status" value="1"/>
</dbReference>
<dbReference type="Proteomes" id="UP000579281">
    <property type="component" value="Unassembled WGS sequence"/>
</dbReference>
<keyword evidence="2" id="KW-0288">FMN</keyword>
<feature type="domain" description="NADPH-dependent FMN reductase-like" evidence="3">
    <location>
        <begin position="1"/>
        <end position="105"/>
    </location>
</feature>
<keyword evidence="5" id="KW-1185">Reference proteome</keyword>
<dbReference type="RefSeq" id="WP_184310640.1">
    <property type="nucleotide sequence ID" value="NZ_JACHEN010000012.1"/>
</dbReference>
<reference evidence="4 5" key="1">
    <citation type="submission" date="2020-08" db="EMBL/GenBank/DDBJ databases">
        <title>Genomic Encyclopedia of Type Strains, Phase IV (KMG-IV): sequencing the most valuable type-strain genomes for metagenomic binning, comparative biology and taxonomic classification.</title>
        <authorList>
            <person name="Goeker M."/>
        </authorList>
    </citation>
    <scope>NUCLEOTIDE SEQUENCE [LARGE SCALE GENOMIC DNA]</scope>
    <source>
        <strain evidence="4 5">DSM 103526</strain>
    </source>
</reference>
<dbReference type="GO" id="GO:0016491">
    <property type="term" value="F:oxidoreductase activity"/>
    <property type="evidence" value="ECO:0007669"/>
    <property type="project" value="InterPro"/>
</dbReference>
<evidence type="ECO:0000313" key="5">
    <source>
        <dbReference type="Proteomes" id="UP000579281"/>
    </source>
</evidence>
<dbReference type="PANTHER" id="PTHR43278:SF2">
    <property type="entry name" value="IRON-SULFUR FLAVOPROTEIN"/>
    <property type="match status" value="1"/>
</dbReference>